<keyword evidence="2 6" id="KW-0812">Transmembrane</keyword>
<dbReference type="AlphaFoldDB" id="A0A8H6RQU4"/>
<reference evidence="8" key="1">
    <citation type="submission" date="2020-04" db="EMBL/GenBank/DDBJ databases">
        <title>Draft genome resource of the tomato pathogen Pseudocercospora fuligena.</title>
        <authorList>
            <person name="Zaccaron A."/>
        </authorList>
    </citation>
    <scope>NUCLEOTIDE SEQUENCE</scope>
    <source>
        <strain evidence="8">PF001</strain>
    </source>
</reference>
<feature type="transmembrane region" description="Helical" evidence="6">
    <location>
        <begin position="266"/>
        <end position="287"/>
    </location>
</feature>
<feature type="transmembrane region" description="Helical" evidence="6">
    <location>
        <begin position="28"/>
        <end position="46"/>
    </location>
</feature>
<name>A0A8H6RQU4_9PEZI</name>
<accession>A0A8H6RQU4</accession>
<dbReference type="InterPro" id="IPR052337">
    <property type="entry name" value="SAT4-like"/>
</dbReference>
<feature type="transmembrane region" description="Helical" evidence="6">
    <location>
        <begin position="335"/>
        <end position="352"/>
    </location>
</feature>
<comment type="subcellular location">
    <subcellularLocation>
        <location evidence="1">Membrane</location>
        <topology evidence="1">Multi-pass membrane protein</topology>
    </subcellularLocation>
</comment>
<organism evidence="8 9">
    <name type="scientific">Pseudocercospora fuligena</name>
    <dbReference type="NCBI Taxonomy" id="685502"/>
    <lineage>
        <taxon>Eukaryota</taxon>
        <taxon>Fungi</taxon>
        <taxon>Dikarya</taxon>
        <taxon>Ascomycota</taxon>
        <taxon>Pezizomycotina</taxon>
        <taxon>Dothideomycetes</taxon>
        <taxon>Dothideomycetidae</taxon>
        <taxon>Mycosphaerellales</taxon>
        <taxon>Mycosphaerellaceae</taxon>
        <taxon>Pseudocercospora</taxon>
    </lineage>
</organism>
<feature type="transmembrane region" description="Helical" evidence="6">
    <location>
        <begin position="196"/>
        <end position="216"/>
    </location>
</feature>
<keyword evidence="3 6" id="KW-1133">Transmembrane helix</keyword>
<dbReference type="EMBL" id="JABCIY010000039">
    <property type="protein sequence ID" value="KAF7195557.1"/>
    <property type="molecule type" value="Genomic_DNA"/>
</dbReference>
<sequence length="353" mass="39845">MASTTIGGVITSAVSAPNVSQGPLLERVTWVLLGVSILVVVLRLYTKWHTARRLFVDDVLMVFAVLFGLAHAIIIQLAIEYRFGQHIIDIFVIYGLETLEQTMKYGVWSLLFGFLSPMFGRISFCCTLLFLTKTDSRMKTWPIYCIILLQVIVNVVGVVVFFVQCGTNLDTFWKFEKQLKYDEYCWNPDIQTDYQYGMGAFNTATDAFLSILPAVLVEHTRLSRKNKIGVAVLLCLSVFAAAASIVKTYEAKVLSEVTDYTYSLSTYVVAMSVELNVVIITASIPLLRPLWKRSRNDDGLPVQPPLWHTHIPLSSALSSKTIHGRTRHNSRACRAWITLLQLTLIQLLYLHLE</sequence>
<feature type="transmembrane region" description="Helical" evidence="6">
    <location>
        <begin position="143"/>
        <end position="163"/>
    </location>
</feature>
<dbReference type="PANTHER" id="PTHR33048">
    <property type="entry name" value="PTH11-LIKE INTEGRAL MEMBRANE PROTEIN (AFU_ORTHOLOGUE AFUA_5G11245)"/>
    <property type="match status" value="1"/>
</dbReference>
<dbReference type="Proteomes" id="UP000660729">
    <property type="component" value="Unassembled WGS sequence"/>
</dbReference>
<gene>
    <name evidence="8" type="ORF">HII31_03151</name>
</gene>
<dbReference type="OrthoDB" id="3934549at2759"/>
<evidence type="ECO:0000256" key="4">
    <source>
        <dbReference type="ARBA" id="ARBA00023136"/>
    </source>
</evidence>
<comment type="caution">
    <text evidence="8">The sequence shown here is derived from an EMBL/GenBank/DDBJ whole genome shotgun (WGS) entry which is preliminary data.</text>
</comment>
<proteinExistence type="inferred from homology"/>
<keyword evidence="4 6" id="KW-0472">Membrane</keyword>
<evidence type="ECO:0000256" key="3">
    <source>
        <dbReference type="ARBA" id="ARBA00022989"/>
    </source>
</evidence>
<evidence type="ECO:0000256" key="2">
    <source>
        <dbReference type="ARBA" id="ARBA00022692"/>
    </source>
</evidence>
<comment type="similarity">
    <text evidence="5">Belongs to the SAT4 family.</text>
</comment>
<evidence type="ECO:0000313" key="8">
    <source>
        <dbReference type="EMBL" id="KAF7195557.1"/>
    </source>
</evidence>
<dbReference type="GO" id="GO:0016020">
    <property type="term" value="C:membrane"/>
    <property type="evidence" value="ECO:0007669"/>
    <property type="project" value="UniProtKB-SubCell"/>
</dbReference>
<feature type="transmembrane region" description="Helical" evidence="6">
    <location>
        <begin position="105"/>
        <end position="131"/>
    </location>
</feature>
<evidence type="ECO:0000259" key="7">
    <source>
        <dbReference type="Pfam" id="PF20684"/>
    </source>
</evidence>
<evidence type="ECO:0000313" key="9">
    <source>
        <dbReference type="Proteomes" id="UP000660729"/>
    </source>
</evidence>
<keyword evidence="9" id="KW-1185">Reference proteome</keyword>
<feature type="transmembrane region" description="Helical" evidence="6">
    <location>
        <begin position="228"/>
        <end position="246"/>
    </location>
</feature>
<dbReference type="Pfam" id="PF20684">
    <property type="entry name" value="Fung_rhodopsin"/>
    <property type="match status" value="1"/>
</dbReference>
<protein>
    <recommendedName>
        <fullName evidence="7">Rhodopsin domain-containing protein</fullName>
    </recommendedName>
</protein>
<dbReference type="InterPro" id="IPR049326">
    <property type="entry name" value="Rhodopsin_dom_fungi"/>
</dbReference>
<feature type="domain" description="Rhodopsin" evidence="7">
    <location>
        <begin position="42"/>
        <end position="293"/>
    </location>
</feature>
<evidence type="ECO:0000256" key="6">
    <source>
        <dbReference type="SAM" id="Phobius"/>
    </source>
</evidence>
<evidence type="ECO:0000256" key="5">
    <source>
        <dbReference type="ARBA" id="ARBA00038359"/>
    </source>
</evidence>
<dbReference type="PANTHER" id="PTHR33048:SF42">
    <property type="entry name" value="INTEGRAL MEMBRANE PROTEIN"/>
    <property type="match status" value="1"/>
</dbReference>
<evidence type="ECO:0000256" key="1">
    <source>
        <dbReference type="ARBA" id="ARBA00004141"/>
    </source>
</evidence>
<feature type="transmembrane region" description="Helical" evidence="6">
    <location>
        <begin position="58"/>
        <end position="79"/>
    </location>
</feature>